<dbReference type="EMBL" id="MU795167">
    <property type="protein sequence ID" value="KAJ3809298.1"/>
    <property type="molecule type" value="Genomic_DNA"/>
</dbReference>
<reference evidence="1" key="1">
    <citation type="submission" date="2022-09" db="EMBL/GenBank/DDBJ databases">
        <title>A Global Phylogenomic Analysis of the Shiitake Genus Lentinula.</title>
        <authorList>
            <consortium name="DOE Joint Genome Institute"/>
            <person name="Sierra-Patev S."/>
            <person name="Min B."/>
            <person name="Naranjo-Ortiz M."/>
            <person name="Looney B."/>
            <person name="Konkel Z."/>
            <person name="Slot J.C."/>
            <person name="Sakamoto Y."/>
            <person name="Steenwyk J.L."/>
            <person name="Rokas A."/>
            <person name="Carro J."/>
            <person name="Camarero S."/>
            <person name="Ferreira P."/>
            <person name="Molpeceres G."/>
            <person name="Ruiz-Duenas F.J."/>
            <person name="Serrano A."/>
            <person name="Henrissat B."/>
            <person name="Drula E."/>
            <person name="Hughes K.W."/>
            <person name="Mata J.L."/>
            <person name="Ishikawa N.K."/>
            <person name="Vargas-Isla R."/>
            <person name="Ushijima S."/>
            <person name="Smith C.A."/>
            <person name="Ahrendt S."/>
            <person name="Andreopoulos W."/>
            <person name="He G."/>
            <person name="Labutti K."/>
            <person name="Lipzen A."/>
            <person name="Ng V."/>
            <person name="Riley R."/>
            <person name="Sandor L."/>
            <person name="Barry K."/>
            <person name="Martinez A.T."/>
            <person name="Xiao Y."/>
            <person name="Gibbons J.G."/>
            <person name="Terashima K."/>
            <person name="Grigoriev I.V."/>
            <person name="Hibbett D.S."/>
        </authorList>
    </citation>
    <scope>NUCLEOTIDE SEQUENCE</scope>
    <source>
        <strain evidence="1">TMI1499</strain>
    </source>
</reference>
<sequence>MNHPPPVQDPPPPTLNQSPYAALYTPDRFYQTINLLHMQPLGLAARWPLTVYDGHLLGQPLPNHRFPLPEIVGGNSNMTRLNHVGCIPLTLARGINAGSRNRTQVATVVQEMTIGHNQFPRLRIVRRSNDLWFNLRNYAYMDSGHGWRTTGGGNPAIHSVLPLPDSPQQVNAIQSLWAWHQARCASPNTCPVENEQAVQDEVQKQLLMPLQLLLQVNLFKRLIGWGLLTADIQTRYPMDLRLYIRQNLPIFWDQLKHSQLTNPEVFRGVDHDTSGNYPRWGRPTIETNLGRTIYKQKSAGYSDHILYLGANKQCVAAVVEVKTFWAYDSSDM</sequence>
<name>A0ACC1TXJ1_9AGAR</name>
<organism evidence="1 2">
    <name type="scientific">Lentinula aff. lateritia</name>
    <dbReference type="NCBI Taxonomy" id="2804960"/>
    <lineage>
        <taxon>Eukaryota</taxon>
        <taxon>Fungi</taxon>
        <taxon>Dikarya</taxon>
        <taxon>Basidiomycota</taxon>
        <taxon>Agaricomycotina</taxon>
        <taxon>Agaricomycetes</taxon>
        <taxon>Agaricomycetidae</taxon>
        <taxon>Agaricales</taxon>
        <taxon>Marasmiineae</taxon>
        <taxon>Omphalotaceae</taxon>
        <taxon>Lentinula</taxon>
    </lineage>
</organism>
<dbReference type="Proteomes" id="UP001163835">
    <property type="component" value="Unassembled WGS sequence"/>
</dbReference>
<evidence type="ECO:0000313" key="2">
    <source>
        <dbReference type="Proteomes" id="UP001163835"/>
    </source>
</evidence>
<comment type="caution">
    <text evidence="1">The sequence shown here is derived from an EMBL/GenBank/DDBJ whole genome shotgun (WGS) entry which is preliminary data.</text>
</comment>
<gene>
    <name evidence="1" type="ORF">F5876DRAFT_77922</name>
</gene>
<evidence type="ECO:0000313" key="1">
    <source>
        <dbReference type="EMBL" id="KAJ3809298.1"/>
    </source>
</evidence>
<proteinExistence type="predicted"/>
<keyword evidence="2" id="KW-1185">Reference proteome</keyword>
<accession>A0ACC1TXJ1</accession>
<protein>
    <submittedName>
        <fullName evidence="1">Uncharacterized protein</fullName>
    </submittedName>
</protein>